<comment type="subcellular location">
    <subcellularLocation>
        <location evidence="4">Cytoplasm</location>
    </subcellularLocation>
</comment>
<evidence type="ECO:0000313" key="6">
    <source>
        <dbReference type="Proteomes" id="UP001445335"/>
    </source>
</evidence>
<feature type="binding site" evidence="4">
    <location>
        <begin position="129"/>
        <end position="131"/>
    </location>
    <ligand>
        <name>substrate</name>
    </ligand>
</feature>
<dbReference type="GO" id="GO:0030366">
    <property type="term" value="F:molybdopterin synthase activity"/>
    <property type="evidence" value="ECO:0007669"/>
    <property type="project" value="UniProtKB-UniRule"/>
</dbReference>
<proteinExistence type="inferred from homology"/>
<dbReference type="EMBL" id="JALJOU010000056">
    <property type="protein sequence ID" value="KAK9827678.1"/>
    <property type="molecule type" value="Genomic_DNA"/>
</dbReference>
<protein>
    <recommendedName>
        <fullName evidence="4">Molybdopterin synthase catalytic subunit</fullName>
        <ecNumber evidence="4">2.8.1.12</ecNumber>
    </recommendedName>
    <alternativeName>
        <fullName evidence="4">Molybdenum cofactor synthesis protein 2 large subunit</fullName>
    </alternativeName>
    <alternativeName>
        <fullName evidence="4">Molybdenum cofactor synthesis protein 2B</fullName>
        <shortName evidence="4">MOCS2B</shortName>
    </alternativeName>
</protein>
<feature type="binding site" evidence="4">
    <location>
        <begin position="106"/>
        <end position="107"/>
    </location>
    <ligand>
        <name>substrate</name>
    </ligand>
</feature>
<evidence type="ECO:0000313" key="5">
    <source>
        <dbReference type="EMBL" id="KAK9827678.1"/>
    </source>
</evidence>
<dbReference type="FunFam" id="3.90.1170.40:FF:000002">
    <property type="entry name" value="Molybdopterin synthase catalytic subunit"/>
    <property type="match status" value="1"/>
</dbReference>
<dbReference type="SUPFAM" id="SSF54690">
    <property type="entry name" value="Molybdopterin synthase subunit MoaE"/>
    <property type="match status" value="1"/>
</dbReference>
<comment type="subunit">
    <text evidence="4">Heterotetramer; composed of 2 small (MOCS2A) and 2 large (MOCS2B) subunits.</text>
</comment>
<keyword evidence="2 4" id="KW-0808">Transferase</keyword>
<gene>
    <name evidence="5" type="ORF">WJX81_007438</name>
</gene>
<dbReference type="InterPro" id="IPR003448">
    <property type="entry name" value="Mopterin_biosynth_MoaE"/>
</dbReference>
<evidence type="ECO:0000256" key="2">
    <source>
        <dbReference type="ARBA" id="ARBA00022679"/>
    </source>
</evidence>
<dbReference type="Proteomes" id="UP001445335">
    <property type="component" value="Unassembled WGS sequence"/>
</dbReference>
<name>A0AAW1R2E7_9CHLO</name>
<dbReference type="Gene3D" id="3.90.1170.40">
    <property type="entry name" value="Molybdopterin biosynthesis MoaE subunit"/>
    <property type="match status" value="1"/>
</dbReference>
<evidence type="ECO:0000256" key="4">
    <source>
        <dbReference type="HAMAP-Rule" id="MF_03052"/>
    </source>
</evidence>
<dbReference type="Pfam" id="PF02391">
    <property type="entry name" value="MoaE"/>
    <property type="match status" value="1"/>
</dbReference>
<reference evidence="5 6" key="1">
    <citation type="journal article" date="2024" name="Nat. Commun.">
        <title>Phylogenomics reveals the evolutionary origins of lichenization in chlorophyte algae.</title>
        <authorList>
            <person name="Puginier C."/>
            <person name="Libourel C."/>
            <person name="Otte J."/>
            <person name="Skaloud P."/>
            <person name="Haon M."/>
            <person name="Grisel S."/>
            <person name="Petersen M."/>
            <person name="Berrin J.G."/>
            <person name="Delaux P.M."/>
            <person name="Dal Grande F."/>
            <person name="Keller J."/>
        </authorList>
    </citation>
    <scope>NUCLEOTIDE SEQUENCE [LARGE SCALE GENOMIC DNA]</scope>
    <source>
        <strain evidence="5 6">SAG 245.80</strain>
    </source>
</reference>
<dbReference type="GO" id="GO:0006777">
    <property type="term" value="P:Mo-molybdopterin cofactor biosynthetic process"/>
    <property type="evidence" value="ECO:0007669"/>
    <property type="project" value="UniProtKB-UniRule"/>
</dbReference>
<comment type="function">
    <text evidence="4">Catalytic subunit of the molybdopterin synthase complex, a complex that catalyzes the conversion of precursor Z into molybdopterin. Acts by mediating the incorporation of 2 sulfur atoms from thiocarboxylated MOCS2A into precursor Z to generate a dithiolene group.</text>
</comment>
<dbReference type="PANTHER" id="PTHR23404">
    <property type="entry name" value="MOLYBDOPTERIN SYNTHASE RELATED"/>
    <property type="match status" value="1"/>
</dbReference>
<comment type="pathway">
    <text evidence="4">Cofactor biosynthesis; molybdopterin biosynthesis.</text>
</comment>
<dbReference type="AlphaFoldDB" id="A0AAW1R2E7"/>
<dbReference type="HAMAP" id="MF_03052">
    <property type="entry name" value="MOC2B"/>
    <property type="match status" value="1"/>
</dbReference>
<feature type="binding site" evidence="4">
    <location>
        <position position="122"/>
    </location>
    <ligand>
        <name>substrate</name>
    </ligand>
</feature>
<evidence type="ECO:0000256" key="3">
    <source>
        <dbReference type="ARBA" id="ARBA00023150"/>
    </source>
</evidence>
<evidence type="ECO:0000256" key="1">
    <source>
        <dbReference type="ARBA" id="ARBA00022490"/>
    </source>
</evidence>
<comment type="catalytic activity">
    <reaction evidence="4">
        <text>2 [molybdopterin-synthase sulfur-carrier protein]-C-terminal-Gly-aminoethanethioate + cyclic pyranopterin phosphate + H2O = molybdopterin + 2 [molybdopterin-synthase sulfur-carrier protein]-C-terminal Gly-Gly + 2 H(+)</text>
        <dbReference type="Rhea" id="RHEA:26333"/>
        <dbReference type="Rhea" id="RHEA-COMP:12202"/>
        <dbReference type="Rhea" id="RHEA-COMP:19907"/>
        <dbReference type="ChEBI" id="CHEBI:15377"/>
        <dbReference type="ChEBI" id="CHEBI:15378"/>
        <dbReference type="ChEBI" id="CHEBI:58698"/>
        <dbReference type="ChEBI" id="CHEBI:59648"/>
        <dbReference type="ChEBI" id="CHEBI:90778"/>
        <dbReference type="ChEBI" id="CHEBI:232372"/>
        <dbReference type="EC" id="2.8.1.12"/>
    </reaction>
</comment>
<keyword evidence="1 4" id="KW-0963">Cytoplasm</keyword>
<comment type="caution">
    <text evidence="5">The sequence shown here is derived from an EMBL/GenBank/DDBJ whole genome shotgun (WGS) entry which is preliminary data.</text>
</comment>
<dbReference type="GO" id="GO:1990140">
    <property type="term" value="C:molybdopterin synthase complex"/>
    <property type="evidence" value="ECO:0007669"/>
    <property type="project" value="UniProtKB-UniRule"/>
</dbReference>
<keyword evidence="3 4" id="KW-0501">Molybdenum cofactor biosynthesis</keyword>
<keyword evidence="6" id="KW-1185">Reference proteome</keyword>
<sequence length="155" mass="17020">MASGAKQTLVEVVQEPLKLERYVDFVQDDGAGAIATFSGVTRDNFDGKRVVRLDYEAYAPMAEKKMLELCQAAHERWALKAAAIAHRVGEVCIGEASVVIAVSSAHRREALEACAWAIDELKATVPIWKKEVYEGGKVWKENADARQAMLAASQK</sequence>
<accession>A0AAW1R2E7</accession>
<dbReference type="CDD" id="cd00756">
    <property type="entry name" value="MoaE"/>
    <property type="match status" value="1"/>
</dbReference>
<dbReference type="InterPro" id="IPR036563">
    <property type="entry name" value="MoaE_sf"/>
</dbReference>
<dbReference type="EC" id="2.8.1.12" evidence="4"/>
<comment type="similarity">
    <text evidence="4">Belongs to the MoaE family. MOCS2B subfamily.</text>
</comment>
<organism evidence="5 6">
    <name type="scientific">Elliptochloris bilobata</name>
    <dbReference type="NCBI Taxonomy" id="381761"/>
    <lineage>
        <taxon>Eukaryota</taxon>
        <taxon>Viridiplantae</taxon>
        <taxon>Chlorophyta</taxon>
        <taxon>core chlorophytes</taxon>
        <taxon>Trebouxiophyceae</taxon>
        <taxon>Trebouxiophyceae incertae sedis</taxon>
        <taxon>Elliptochloris clade</taxon>
        <taxon>Elliptochloris</taxon>
    </lineage>
</organism>
<dbReference type="InterPro" id="IPR028888">
    <property type="entry name" value="MOCS2B_euk"/>
</dbReference>